<dbReference type="HOGENOM" id="CLU_015355_1_1_11"/>
<feature type="transmembrane region" description="Helical" evidence="6">
    <location>
        <begin position="55"/>
        <end position="82"/>
    </location>
</feature>
<evidence type="ECO:0000256" key="3">
    <source>
        <dbReference type="ARBA" id="ARBA00022692"/>
    </source>
</evidence>
<keyword evidence="5 6" id="KW-0472">Membrane</keyword>
<dbReference type="GO" id="GO:0016020">
    <property type="term" value="C:membrane"/>
    <property type="evidence" value="ECO:0007669"/>
    <property type="project" value="UniProtKB-SubCell"/>
</dbReference>
<dbReference type="EMBL" id="CP001682">
    <property type="protein sequence ID" value="ACU94126.1"/>
    <property type="molecule type" value="Genomic_DNA"/>
</dbReference>
<dbReference type="PANTHER" id="PTHR11101">
    <property type="entry name" value="PHOSPHATE TRANSPORTER"/>
    <property type="match status" value="1"/>
</dbReference>
<evidence type="ECO:0000256" key="5">
    <source>
        <dbReference type="ARBA" id="ARBA00023136"/>
    </source>
</evidence>
<dbReference type="GO" id="GO:0005315">
    <property type="term" value="F:phosphate transmembrane transporter activity"/>
    <property type="evidence" value="ECO:0007669"/>
    <property type="project" value="InterPro"/>
</dbReference>
<organism evidence="7 8">
    <name type="scientific">Cryptobacterium curtum (strain ATCC 700683 / DSM 15641 / CCUG 43107 / 12-3)</name>
    <dbReference type="NCBI Taxonomy" id="469378"/>
    <lineage>
        <taxon>Bacteria</taxon>
        <taxon>Bacillati</taxon>
        <taxon>Actinomycetota</taxon>
        <taxon>Coriobacteriia</taxon>
        <taxon>Eggerthellales</taxon>
        <taxon>Eggerthellaceae</taxon>
        <taxon>Cryptobacterium</taxon>
    </lineage>
</organism>
<gene>
    <name evidence="7" type="ordered locus">Ccur_04030</name>
</gene>
<proteinExistence type="predicted"/>
<dbReference type="AlphaFoldDB" id="C7MMI6"/>
<evidence type="ECO:0000256" key="4">
    <source>
        <dbReference type="ARBA" id="ARBA00022989"/>
    </source>
</evidence>
<feature type="transmembrane region" description="Helical" evidence="6">
    <location>
        <begin position="328"/>
        <end position="349"/>
    </location>
</feature>
<protein>
    <submittedName>
        <fullName evidence="7">Phosphate/sulfate permease</fullName>
    </submittedName>
</protein>
<evidence type="ECO:0000313" key="8">
    <source>
        <dbReference type="Proteomes" id="UP000000954"/>
    </source>
</evidence>
<feature type="transmembrane region" description="Helical" evidence="6">
    <location>
        <begin position="94"/>
        <end position="115"/>
    </location>
</feature>
<dbReference type="GO" id="GO:0035435">
    <property type="term" value="P:phosphate ion transmembrane transport"/>
    <property type="evidence" value="ECO:0007669"/>
    <property type="project" value="TreeGrafter"/>
</dbReference>
<feature type="transmembrane region" description="Helical" evidence="6">
    <location>
        <begin position="234"/>
        <end position="253"/>
    </location>
</feature>
<keyword evidence="2" id="KW-0813">Transport</keyword>
<comment type="subcellular location">
    <subcellularLocation>
        <location evidence="1">Membrane</location>
        <topology evidence="1">Multi-pass membrane protein</topology>
    </subcellularLocation>
</comment>
<keyword evidence="8" id="KW-1185">Reference proteome</keyword>
<keyword evidence="4 6" id="KW-1133">Transmembrane helix</keyword>
<dbReference type="OrthoDB" id="9779554at2"/>
<dbReference type="STRING" id="469378.Ccur_04030"/>
<dbReference type="eggNOG" id="COG0306">
    <property type="taxonomic scope" value="Bacteria"/>
</dbReference>
<sequence>MSIELGVFLSTLVSNPAMLVVAVLNIGVLIVNGATDAPNAIATVVSTRCLKPTPAIVMAACCNFLGLLIVTLLSSAVAETIFHMVDFSGDSHQALVALMAAMVAIIVWGVSAWYFGLPTSQSHSLIAGLTGAAIALQGGFDGVNWDEWMKVIYGIVLSTFLGFGLGWLNAKAIRRFCSGFDRQRADAFFRWAQVIAGAAGAFMHGAQDGQKFMSIFMLASLLAAGADLPSTITIPIWLMVVCALSLGTGTGLGGKKIIKNVGMDMVKLERYQGFCVSLASTFCLIISTFGGLPVSSTHTNTTAIMGVGRAKCKSAVHWGVAVDMVKTWILTFPGCGILGYVTALLFLAIF</sequence>
<dbReference type="InterPro" id="IPR001204">
    <property type="entry name" value="Phos_transporter"/>
</dbReference>
<dbReference type="Pfam" id="PF01384">
    <property type="entry name" value="PHO4"/>
    <property type="match status" value="1"/>
</dbReference>
<feature type="transmembrane region" description="Helical" evidence="6">
    <location>
        <begin position="12"/>
        <end position="35"/>
    </location>
</feature>
<evidence type="ECO:0000256" key="1">
    <source>
        <dbReference type="ARBA" id="ARBA00004141"/>
    </source>
</evidence>
<dbReference type="PANTHER" id="PTHR11101:SF80">
    <property type="entry name" value="PHOSPHATE TRANSPORTER"/>
    <property type="match status" value="1"/>
</dbReference>
<evidence type="ECO:0000313" key="7">
    <source>
        <dbReference type="EMBL" id="ACU94126.1"/>
    </source>
</evidence>
<name>C7MMI6_CRYCD</name>
<keyword evidence="3 6" id="KW-0812">Transmembrane</keyword>
<feature type="transmembrane region" description="Helical" evidence="6">
    <location>
        <begin position="151"/>
        <end position="170"/>
    </location>
</feature>
<evidence type="ECO:0000256" key="2">
    <source>
        <dbReference type="ARBA" id="ARBA00022448"/>
    </source>
</evidence>
<feature type="transmembrane region" description="Helical" evidence="6">
    <location>
        <begin position="274"/>
        <end position="292"/>
    </location>
</feature>
<reference evidence="7 8" key="1">
    <citation type="journal article" date="2009" name="Stand. Genomic Sci.">
        <title>Complete genome sequence of Cryptobacterium curtum type strain (12-3).</title>
        <authorList>
            <person name="Mavrommatis K."/>
            <person name="Pukall R."/>
            <person name="Rohde C."/>
            <person name="Chen F."/>
            <person name="Sims D."/>
            <person name="Brettin T."/>
            <person name="Kuske C."/>
            <person name="Detter J.C."/>
            <person name="Han C."/>
            <person name="Lapidus A."/>
            <person name="Copeland A."/>
            <person name="Glavina Del Rio T."/>
            <person name="Nolan M."/>
            <person name="Lucas S."/>
            <person name="Tice H."/>
            <person name="Cheng J.F."/>
            <person name="Bruce D."/>
            <person name="Goodwin L."/>
            <person name="Pitluck S."/>
            <person name="Ovchinnikova G."/>
            <person name="Pati A."/>
            <person name="Ivanova N."/>
            <person name="Chen A."/>
            <person name="Palaniappan K."/>
            <person name="Chain P."/>
            <person name="D'haeseleer P."/>
            <person name="Goker M."/>
            <person name="Bristow J."/>
            <person name="Eisen J.A."/>
            <person name="Markowitz V."/>
            <person name="Hugenholtz P."/>
            <person name="Rohde M."/>
            <person name="Klenk H.P."/>
            <person name="Kyrpides N.C."/>
        </authorList>
    </citation>
    <scope>NUCLEOTIDE SEQUENCE [LARGE SCALE GENOMIC DNA]</scope>
    <source>
        <strain evidence="8">ATCC 700683 / DSM 15641 / 12-3</strain>
    </source>
</reference>
<dbReference type="RefSeq" id="WP_012802814.1">
    <property type="nucleotide sequence ID" value="NC_013170.1"/>
</dbReference>
<dbReference type="Proteomes" id="UP000000954">
    <property type="component" value="Chromosome"/>
</dbReference>
<evidence type="ECO:0000256" key="6">
    <source>
        <dbReference type="SAM" id="Phobius"/>
    </source>
</evidence>
<accession>C7MMI6</accession>
<dbReference type="KEGG" id="ccu:Ccur_04030"/>